<dbReference type="PROSITE" id="PS00028">
    <property type="entry name" value="ZINC_FINGER_C2H2_1"/>
    <property type="match status" value="1"/>
</dbReference>
<reference evidence="4" key="1">
    <citation type="submission" date="2021-01" db="EMBL/GenBank/DDBJ databases">
        <authorList>
            <person name="Corre E."/>
            <person name="Pelletier E."/>
            <person name="Niang G."/>
            <person name="Scheremetjew M."/>
            <person name="Finn R."/>
            <person name="Kale V."/>
            <person name="Holt S."/>
            <person name="Cochrane G."/>
            <person name="Meng A."/>
            <person name="Brown T."/>
            <person name="Cohen L."/>
        </authorList>
    </citation>
    <scope>NUCLEOTIDE SEQUENCE</scope>
    <source>
        <strain evidence="4">CCMP622</strain>
    </source>
</reference>
<evidence type="ECO:0000256" key="2">
    <source>
        <dbReference type="SAM" id="SignalP"/>
    </source>
</evidence>
<feature type="transmembrane region" description="Helical" evidence="1">
    <location>
        <begin position="198"/>
        <end position="222"/>
    </location>
</feature>
<evidence type="ECO:0000313" key="4">
    <source>
        <dbReference type="EMBL" id="CAD9777585.1"/>
    </source>
</evidence>
<protein>
    <recommendedName>
        <fullName evidence="3">C2H2-type domain-containing protein</fullName>
    </recommendedName>
</protein>
<accession>A0A7S2U2Q1</accession>
<evidence type="ECO:0000256" key="1">
    <source>
        <dbReference type="SAM" id="Phobius"/>
    </source>
</evidence>
<feature type="chain" id="PRO_5031287781" description="C2H2-type domain-containing protein" evidence="2">
    <location>
        <begin position="18"/>
        <end position="252"/>
    </location>
</feature>
<dbReference type="EMBL" id="HBHP01035090">
    <property type="protein sequence ID" value="CAD9777585.1"/>
    <property type="molecule type" value="Transcribed_RNA"/>
</dbReference>
<keyword evidence="2" id="KW-0732">Signal</keyword>
<gene>
    <name evidence="4" type="ORF">LSP00402_LOCUS21601</name>
</gene>
<evidence type="ECO:0000259" key="3">
    <source>
        <dbReference type="PROSITE" id="PS00028"/>
    </source>
</evidence>
<feature type="domain" description="C2H2-type" evidence="3">
    <location>
        <begin position="77"/>
        <end position="98"/>
    </location>
</feature>
<keyword evidence="1" id="KW-0472">Membrane</keyword>
<dbReference type="AlphaFoldDB" id="A0A7S2U2Q1"/>
<feature type="signal peptide" evidence="2">
    <location>
        <begin position="1"/>
        <end position="17"/>
    </location>
</feature>
<proteinExistence type="predicted"/>
<dbReference type="PANTHER" id="PTHR21385">
    <property type="entry name" value="ZINC FINGER PROTEIN-RELATED"/>
    <property type="match status" value="1"/>
</dbReference>
<dbReference type="PANTHER" id="PTHR21385:SF0">
    <property type="entry name" value="RE51073P"/>
    <property type="match status" value="1"/>
</dbReference>
<organism evidence="4">
    <name type="scientific">Lotharella oceanica</name>
    <dbReference type="NCBI Taxonomy" id="641309"/>
    <lineage>
        <taxon>Eukaryota</taxon>
        <taxon>Sar</taxon>
        <taxon>Rhizaria</taxon>
        <taxon>Cercozoa</taxon>
        <taxon>Chlorarachniophyceae</taxon>
        <taxon>Lotharella</taxon>
    </lineage>
</organism>
<sequence>MWVLLVLLGARADHGDSGDCHRGNSRRVRSILEEHVWPKVKSVGYVLPEGCGLNGESDVFLAQEKKKKRVRNRLWTCLECKKKFKSEKWLDLHLDRKHKHLLRNTSSVCLGDLCEIFDCESISQDSSWRPSTCNEADVEHERIHCNNIAHTCFPPDQGRTAYRLHDEFIEEICNNVRCDHQGTRVKLFDRNHYTGLTVMYWILFAVCLAGLAVFYTVYYMTFGDTSLPRDLRKRRGYSRWWSWCGKSKSKIA</sequence>
<name>A0A7S2U2Q1_9EUKA</name>
<keyword evidence="1" id="KW-0812">Transmembrane</keyword>
<keyword evidence="1" id="KW-1133">Transmembrane helix</keyword>
<dbReference type="InterPro" id="IPR013087">
    <property type="entry name" value="Znf_C2H2_type"/>
</dbReference>